<reference evidence="1" key="1">
    <citation type="journal article" date="2021" name="Open Biol.">
        <title>Shared evolutionary footprints suggest mitochondrial oxidative damage underlies multiple complex I losses in fungi.</title>
        <authorList>
            <person name="Schikora-Tamarit M.A."/>
            <person name="Marcet-Houben M."/>
            <person name="Nosek J."/>
            <person name="Gabaldon T."/>
        </authorList>
    </citation>
    <scope>NUCLEOTIDE SEQUENCE</scope>
    <source>
        <strain evidence="1">CBS6341</strain>
    </source>
</reference>
<comment type="caution">
    <text evidence="1">The sequence shown here is derived from an EMBL/GenBank/DDBJ whole genome shotgun (WGS) entry which is preliminary data.</text>
</comment>
<keyword evidence="2" id="KW-1185">Reference proteome</keyword>
<reference evidence="1" key="2">
    <citation type="submission" date="2021-01" db="EMBL/GenBank/DDBJ databases">
        <authorList>
            <person name="Schikora-Tamarit M.A."/>
        </authorList>
    </citation>
    <scope>NUCLEOTIDE SEQUENCE</scope>
    <source>
        <strain evidence="1">CBS6341</strain>
    </source>
</reference>
<gene>
    <name evidence="1" type="ORF">WICMUC_005895</name>
</gene>
<organism evidence="1 2">
    <name type="scientific">Wickerhamomyces mucosus</name>
    <dbReference type="NCBI Taxonomy" id="1378264"/>
    <lineage>
        <taxon>Eukaryota</taxon>
        <taxon>Fungi</taxon>
        <taxon>Dikarya</taxon>
        <taxon>Ascomycota</taxon>
        <taxon>Saccharomycotina</taxon>
        <taxon>Saccharomycetes</taxon>
        <taxon>Phaffomycetales</taxon>
        <taxon>Wickerhamomycetaceae</taxon>
        <taxon>Wickerhamomyces</taxon>
    </lineage>
</organism>
<dbReference type="AlphaFoldDB" id="A0A9P8T3E0"/>
<evidence type="ECO:0000313" key="2">
    <source>
        <dbReference type="Proteomes" id="UP000769528"/>
    </source>
</evidence>
<accession>A0A9P8T3E0</accession>
<protein>
    <submittedName>
        <fullName evidence="1">Uncharacterized protein</fullName>
    </submittedName>
</protein>
<sequence>MKEAFSDKSPSLLLNERFNFGNLYDSEIPGRASFSPSRATDDKRFLLIAGSEDGMLDLKSFPLKTAIEFSLPDMFESWSSSDLFVASKFNGCELRAFGLGTVNGTLKGDDPEALVLLLKVCCKLLRRFLLAVNP</sequence>
<evidence type="ECO:0000313" key="1">
    <source>
        <dbReference type="EMBL" id="KAH3663905.1"/>
    </source>
</evidence>
<proteinExistence type="predicted"/>
<dbReference type="Proteomes" id="UP000769528">
    <property type="component" value="Unassembled WGS sequence"/>
</dbReference>
<name>A0A9P8T3E0_9ASCO</name>
<dbReference type="EMBL" id="JAEUBF010001525">
    <property type="protein sequence ID" value="KAH3663905.1"/>
    <property type="molecule type" value="Genomic_DNA"/>
</dbReference>